<dbReference type="Gene3D" id="1.25.40.20">
    <property type="entry name" value="Ankyrin repeat-containing domain"/>
    <property type="match status" value="1"/>
</dbReference>
<evidence type="ECO:0000313" key="4">
    <source>
        <dbReference type="Proteomes" id="UP000479190"/>
    </source>
</evidence>
<dbReference type="InterPro" id="IPR002110">
    <property type="entry name" value="Ankyrin_rpt"/>
</dbReference>
<feature type="repeat" description="ANK" evidence="1">
    <location>
        <begin position="305"/>
        <end position="337"/>
    </location>
</feature>
<dbReference type="PROSITE" id="PS50297">
    <property type="entry name" value="ANK_REP_REGION"/>
    <property type="match status" value="1"/>
</dbReference>
<evidence type="ECO:0000256" key="2">
    <source>
        <dbReference type="SAM" id="MobiDB-lite"/>
    </source>
</evidence>
<keyword evidence="1" id="KW-0040">ANK repeat</keyword>
<evidence type="ECO:0000313" key="3">
    <source>
        <dbReference type="EMBL" id="CAB0035187.1"/>
    </source>
</evidence>
<dbReference type="PROSITE" id="PS50088">
    <property type="entry name" value="ANK_REPEAT"/>
    <property type="match status" value="1"/>
</dbReference>
<proteinExistence type="predicted"/>
<feature type="compositionally biased region" description="Basic and acidic residues" evidence="2">
    <location>
        <begin position="235"/>
        <end position="249"/>
    </location>
</feature>
<sequence>MILIDEEHANLWVHDQLKKVISLHQLLSNVAVVIDVLDDHLLLAGFDRPRASVGSSLGLRGHASHAMGEQIELAADEAHDGRDRDVVADDYYDGDEKRRRVRYPEPPENSVGYRSFVGAIGARGVTRAVARRFNKARDVLDFPLISKIPRLPGIPRLAHPRNKDLTQQLLFSEKFRGKSLGQSWIHLFTRSLLQWRYRGGATIRKPRCGRQCRLVHVLGAAHRLQVSPSGCRESPVGKRREPNRLDKEDKSTPLHTLARLRVCDCAEFCIDNTDDDKKEKKRRPVDEIVDLLVAKGANIETRNARGFTPLELAVLLLDYELTKSLLERGASLNSLRENIAFSTDYTSSELNDYPITLYMAEMIRLLSSNGFSWDVYTRLKILRFFLRYDMEKLMLGVDRKLFNSSEFELSKKGNASRGRVSRRVRWLLGAESREARATGLGDMSDHYYWPETTVGSVRMSWTIGRAVGDELASANIAQPAVAKQLDLDLGIGSRPLVASFLEQ</sequence>
<dbReference type="AlphaFoldDB" id="A0A6H5IB15"/>
<dbReference type="EMBL" id="CADCXV010000773">
    <property type="protein sequence ID" value="CAB0035187.1"/>
    <property type="molecule type" value="Genomic_DNA"/>
</dbReference>
<evidence type="ECO:0000256" key="1">
    <source>
        <dbReference type="PROSITE-ProRule" id="PRU00023"/>
    </source>
</evidence>
<dbReference type="SUPFAM" id="SSF48403">
    <property type="entry name" value="Ankyrin repeat"/>
    <property type="match status" value="1"/>
</dbReference>
<dbReference type="Proteomes" id="UP000479190">
    <property type="component" value="Unassembled WGS sequence"/>
</dbReference>
<accession>A0A6H5IB15</accession>
<feature type="region of interest" description="Disordered" evidence="2">
    <location>
        <begin position="228"/>
        <end position="249"/>
    </location>
</feature>
<organism evidence="3 4">
    <name type="scientific">Trichogramma brassicae</name>
    <dbReference type="NCBI Taxonomy" id="86971"/>
    <lineage>
        <taxon>Eukaryota</taxon>
        <taxon>Metazoa</taxon>
        <taxon>Ecdysozoa</taxon>
        <taxon>Arthropoda</taxon>
        <taxon>Hexapoda</taxon>
        <taxon>Insecta</taxon>
        <taxon>Pterygota</taxon>
        <taxon>Neoptera</taxon>
        <taxon>Endopterygota</taxon>
        <taxon>Hymenoptera</taxon>
        <taxon>Apocrita</taxon>
        <taxon>Proctotrupomorpha</taxon>
        <taxon>Chalcidoidea</taxon>
        <taxon>Trichogrammatidae</taxon>
        <taxon>Trichogramma</taxon>
    </lineage>
</organism>
<dbReference type="SMART" id="SM00248">
    <property type="entry name" value="ANK"/>
    <property type="match status" value="2"/>
</dbReference>
<dbReference type="InterPro" id="IPR036770">
    <property type="entry name" value="Ankyrin_rpt-contain_sf"/>
</dbReference>
<protein>
    <submittedName>
        <fullName evidence="3">Uncharacterized protein</fullName>
    </submittedName>
</protein>
<reference evidence="3 4" key="1">
    <citation type="submission" date="2020-02" db="EMBL/GenBank/DDBJ databases">
        <authorList>
            <person name="Ferguson B K."/>
        </authorList>
    </citation>
    <scope>NUCLEOTIDE SEQUENCE [LARGE SCALE GENOMIC DNA]</scope>
</reference>
<dbReference type="OrthoDB" id="194358at2759"/>
<keyword evidence="4" id="KW-1185">Reference proteome</keyword>
<gene>
    <name evidence="3" type="ORF">TBRA_LOCUS7085</name>
</gene>
<name>A0A6H5IB15_9HYME</name>